<dbReference type="OMA" id="TNNHERE"/>
<organism evidence="4 5">
    <name type="scientific">Nelumbo nucifera</name>
    <name type="common">Sacred lotus</name>
    <dbReference type="NCBI Taxonomy" id="4432"/>
    <lineage>
        <taxon>Eukaryota</taxon>
        <taxon>Viridiplantae</taxon>
        <taxon>Streptophyta</taxon>
        <taxon>Embryophyta</taxon>
        <taxon>Tracheophyta</taxon>
        <taxon>Spermatophyta</taxon>
        <taxon>Magnoliopsida</taxon>
        <taxon>Proteales</taxon>
        <taxon>Nelumbonaceae</taxon>
        <taxon>Nelumbo</taxon>
    </lineage>
</organism>
<evidence type="ECO:0000259" key="3">
    <source>
        <dbReference type="Pfam" id="PF26168"/>
    </source>
</evidence>
<dbReference type="RefSeq" id="XP_010271397.2">
    <property type="nucleotide sequence ID" value="XM_010273095.2"/>
</dbReference>
<dbReference type="eggNOG" id="KOG1192">
    <property type="taxonomic scope" value="Eukaryota"/>
</dbReference>
<keyword evidence="4" id="KW-1185">Reference proteome</keyword>
<comment type="similarity">
    <text evidence="1">Belongs to the UDP-glycosyltransferase family.</text>
</comment>
<proteinExistence type="inferred from homology"/>
<dbReference type="InterPro" id="IPR002213">
    <property type="entry name" value="UDP_glucos_trans"/>
</dbReference>
<evidence type="ECO:0000256" key="1">
    <source>
        <dbReference type="ARBA" id="ARBA00009995"/>
    </source>
</evidence>
<keyword evidence="2" id="KW-0808">Transferase</keyword>
<dbReference type="CDD" id="cd03784">
    <property type="entry name" value="GT1_Gtf-like"/>
    <property type="match status" value="1"/>
</dbReference>
<dbReference type="OrthoDB" id="5835829at2759"/>
<sequence length="477" mass="53151">MKEIMGGEVHVVMLPYLAFGHMIPFFHLSIALAKSGIRVSFVSTPRNIDRLPKPPVNLSALLEFVPFPLPIVPNTNGETLPPNAEATVDVPADKVPLLDAAYNLLRDPFKQFLFDKSPHWIIQDFLADWTIDIAKEFCIPIIGFSVFAAITNAFIGPPDFMVGDARKSVRPTAESLMSPPPWIRFESSLGLPSYEAVSFFHGFFGKDGPAEKIATVLRESKAVAIRTCPDFECGYFDVLETMYEKEVIPVGLLSPTPSDHGGDEEWIKILHWLDQQKPKSVLFVGFGSECRLSKEQIEEIARGVELSNFSFIWALRKSHWAGNDDEVLPQGFSSRTSGRGIVGMGWAPQLKILAHPSIRGSLFHSGWGSVIETLQYVHRLVLLPLIIDQGINAKLLVEKNLAIEVEINEDGSFSGESIAKALKRAMASEEGDEMSQRAKETAAIICNRLREAEYMNKFVKYLTNNHEREIAGIESRK</sequence>
<dbReference type="AlphaFoldDB" id="A0A1U8AXG2"/>
<dbReference type="GeneID" id="104607456"/>
<feature type="domain" description="Glycosyltransferase N-terminal" evidence="3">
    <location>
        <begin position="8"/>
        <end position="117"/>
    </location>
</feature>
<evidence type="ECO:0000313" key="4">
    <source>
        <dbReference type="Proteomes" id="UP000189703"/>
    </source>
</evidence>
<dbReference type="Pfam" id="PF00201">
    <property type="entry name" value="UDPGT"/>
    <property type="match status" value="1"/>
</dbReference>
<dbReference type="KEGG" id="nnu:104607456"/>
<dbReference type="GO" id="GO:0035251">
    <property type="term" value="F:UDP-glucosyltransferase activity"/>
    <property type="evidence" value="ECO:0000318"/>
    <property type="project" value="GO_Central"/>
</dbReference>
<gene>
    <name evidence="5" type="primary">LOC104607456</name>
</gene>
<dbReference type="FunFam" id="3.40.50.2000:FF:000037">
    <property type="entry name" value="Glycosyltransferase"/>
    <property type="match status" value="1"/>
</dbReference>
<dbReference type="PANTHER" id="PTHR48049:SF57">
    <property type="entry name" value="UDP-GLYCOSYLTRANSFERASE 91C1-LIKE"/>
    <property type="match status" value="1"/>
</dbReference>
<dbReference type="Proteomes" id="UP000189703">
    <property type="component" value="Unplaced"/>
</dbReference>
<dbReference type="InterPro" id="IPR058980">
    <property type="entry name" value="Glyco_transf_N"/>
</dbReference>
<accession>A0A1U8AXG2</accession>
<evidence type="ECO:0000256" key="2">
    <source>
        <dbReference type="ARBA" id="ARBA00022679"/>
    </source>
</evidence>
<dbReference type="Pfam" id="PF26168">
    <property type="entry name" value="Glyco_transf_N"/>
    <property type="match status" value="1"/>
</dbReference>
<dbReference type="InterPro" id="IPR050481">
    <property type="entry name" value="UDP-glycosyltransf_plant"/>
</dbReference>
<reference evidence="5" key="1">
    <citation type="submission" date="2025-08" db="UniProtKB">
        <authorList>
            <consortium name="RefSeq"/>
        </authorList>
    </citation>
    <scope>IDENTIFICATION</scope>
</reference>
<evidence type="ECO:0000313" key="5">
    <source>
        <dbReference type="RefSeq" id="XP_010271397.2"/>
    </source>
</evidence>
<protein>
    <submittedName>
        <fullName evidence="5">UDP-glycosyltransferase 91C1-like</fullName>
    </submittedName>
</protein>
<name>A0A1U8AXG2_NELNU</name>
<dbReference type="Gene3D" id="3.40.50.2000">
    <property type="entry name" value="Glycogen Phosphorylase B"/>
    <property type="match status" value="2"/>
</dbReference>
<dbReference type="SUPFAM" id="SSF53756">
    <property type="entry name" value="UDP-Glycosyltransferase/glycogen phosphorylase"/>
    <property type="match status" value="1"/>
</dbReference>
<dbReference type="PANTHER" id="PTHR48049">
    <property type="entry name" value="GLYCOSYLTRANSFERASE"/>
    <property type="match status" value="1"/>
</dbReference>